<dbReference type="EMBL" id="CP007174">
    <property type="protein sequence ID" value="AIF82511.1"/>
    <property type="molecule type" value="Genomic_DNA"/>
</dbReference>
<name>A0A075MM00_9ARCH</name>
<gene>
    <name evidence="1" type="ORF">NTE_00429</name>
</gene>
<keyword evidence="2" id="KW-1185">Reference proteome</keyword>
<dbReference type="eggNOG" id="arCOG08764">
    <property type="taxonomic scope" value="Archaea"/>
</dbReference>
<dbReference type="RefSeq" id="WP_148699469.1">
    <property type="nucleotide sequence ID" value="NZ_CP007174.1"/>
</dbReference>
<dbReference type="OrthoDB" id="10181at2157"/>
<sequence>MNTKQTYTIAGISAIAAVIIFGAVAASQKNVQAQVNQNELFVAQKTGESAPDPLPGHSMHQAVLAVPPRDDGRIWDGDVTWTASQPVEIVVLHVYNSTGADDAHGEPLNAPFGNGKVAISLYKEASNTPAAGGSTHFTGSALAFHTLSGKPFTVTYSVKATALEPSS</sequence>
<dbReference type="KEGG" id="nev:NTE_00429"/>
<protein>
    <submittedName>
        <fullName evidence="1">Uncharacterized protein</fullName>
    </submittedName>
</protein>
<dbReference type="AlphaFoldDB" id="A0A075MM00"/>
<accession>A0A075MM00</accession>
<dbReference type="HOGENOM" id="CLU_1590793_0_0_2"/>
<proteinExistence type="predicted"/>
<reference evidence="1 2" key="1">
    <citation type="journal article" date="2014" name="PLoS ONE">
        <title>Genome Sequence of Candidatus Nitrososphaera evergladensis from Group I.1b Enriched from Everglades Soil Reveals Novel Genomic Features of the Ammonia-Oxidizing Archaea.</title>
        <authorList>
            <person name="Zhalnina K.V."/>
            <person name="Dias R."/>
            <person name="Leonard M.T."/>
            <person name="Dorr de Quadros P."/>
            <person name="Camargo F.A."/>
            <person name="Drew J.C."/>
            <person name="Farmerie W.G."/>
            <person name="Daroub S.H."/>
            <person name="Triplett E.W."/>
        </authorList>
    </citation>
    <scope>NUCLEOTIDE SEQUENCE [LARGE SCALE GENOMIC DNA]</scope>
    <source>
        <strain evidence="1 2">SR1</strain>
    </source>
</reference>
<evidence type="ECO:0000313" key="1">
    <source>
        <dbReference type="EMBL" id="AIF82511.1"/>
    </source>
</evidence>
<organism evidence="1 2">
    <name type="scientific">Candidatus Nitrososphaera evergladensis SR1</name>
    <dbReference type="NCBI Taxonomy" id="1459636"/>
    <lineage>
        <taxon>Archaea</taxon>
        <taxon>Nitrososphaerota</taxon>
        <taxon>Nitrososphaeria</taxon>
        <taxon>Nitrososphaerales</taxon>
        <taxon>Nitrososphaeraceae</taxon>
        <taxon>Nitrososphaera</taxon>
    </lineage>
</organism>
<evidence type="ECO:0000313" key="2">
    <source>
        <dbReference type="Proteomes" id="UP000028194"/>
    </source>
</evidence>
<dbReference type="Proteomes" id="UP000028194">
    <property type="component" value="Chromosome"/>
</dbReference>
<dbReference type="GeneID" id="41596308"/>